<dbReference type="EMBL" id="JBHTHU010000001">
    <property type="protein sequence ID" value="MFD0748926.1"/>
    <property type="molecule type" value="Genomic_DNA"/>
</dbReference>
<protein>
    <submittedName>
        <fullName evidence="3">DUF1080 domain-containing protein</fullName>
    </submittedName>
</protein>
<evidence type="ECO:0000313" key="3">
    <source>
        <dbReference type="EMBL" id="MFD0748926.1"/>
    </source>
</evidence>
<feature type="chain" id="PRO_5045536211" evidence="1">
    <location>
        <begin position="18"/>
        <end position="218"/>
    </location>
</feature>
<evidence type="ECO:0000259" key="2">
    <source>
        <dbReference type="Pfam" id="PF06439"/>
    </source>
</evidence>
<gene>
    <name evidence="3" type="ORF">ACFQZS_02160</name>
</gene>
<dbReference type="RefSeq" id="WP_377096858.1">
    <property type="nucleotide sequence ID" value="NZ_JBHTHU010000001.1"/>
</dbReference>
<dbReference type="Pfam" id="PF06439">
    <property type="entry name" value="3keto-disac_hyd"/>
    <property type="match status" value="1"/>
</dbReference>
<dbReference type="Gene3D" id="2.60.120.560">
    <property type="entry name" value="Exo-inulinase, domain 1"/>
    <property type="match status" value="1"/>
</dbReference>
<sequence length="218" mass="24616">MALLLPFIIYANANAQADTTLKNTLPAGGKMVNGKPAGKGWVDLLANADDWNFENAFWKVTNHEFHGTIGKEKEHHYSYTKKSYTDFELNVMIKMVGDEDANSGVCVRINPTSYDDAPGYQIDMGKGYWGSLWEERRASMVQKFPDALIPKVVKFNDWNHYYIVANGHHIQAWLNGVKTIDIVHNAGFDSGKIGFQLCHLHNPTVVDVKSLFIREIKN</sequence>
<feature type="signal peptide" evidence="1">
    <location>
        <begin position="1"/>
        <end position="17"/>
    </location>
</feature>
<accession>A0ABW2YS85</accession>
<dbReference type="Proteomes" id="UP001596958">
    <property type="component" value="Unassembled WGS sequence"/>
</dbReference>
<name>A0ABW2YS85_9SPHI</name>
<organism evidence="3 4">
    <name type="scientific">Mucilaginibacter calamicampi</name>
    <dbReference type="NCBI Taxonomy" id="1302352"/>
    <lineage>
        <taxon>Bacteria</taxon>
        <taxon>Pseudomonadati</taxon>
        <taxon>Bacteroidota</taxon>
        <taxon>Sphingobacteriia</taxon>
        <taxon>Sphingobacteriales</taxon>
        <taxon>Sphingobacteriaceae</taxon>
        <taxon>Mucilaginibacter</taxon>
    </lineage>
</organism>
<dbReference type="InterPro" id="IPR010496">
    <property type="entry name" value="AL/BT2_dom"/>
</dbReference>
<comment type="caution">
    <text evidence="3">The sequence shown here is derived from an EMBL/GenBank/DDBJ whole genome shotgun (WGS) entry which is preliminary data.</text>
</comment>
<proteinExistence type="predicted"/>
<evidence type="ECO:0000313" key="4">
    <source>
        <dbReference type="Proteomes" id="UP001596958"/>
    </source>
</evidence>
<evidence type="ECO:0000256" key="1">
    <source>
        <dbReference type="SAM" id="SignalP"/>
    </source>
</evidence>
<feature type="domain" description="3-keto-alpha-glucoside-1,2-lyase/3-keto-2-hydroxy-glucal hydratase" evidence="2">
    <location>
        <begin position="39"/>
        <end position="200"/>
    </location>
</feature>
<keyword evidence="4" id="KW-1185">Reference proteome</keyword>
<keyword evidence="1" id="KW-0732">Signal</keyword>
<reference evidence="4" key="1">
    <citation type="journal article" date="2019" name="Int. J. Syst. Evol. Microbiol.">
        <title>The Global Catalogue of Microorganisms (GCM) 10K type strain sequencing project: providing services to taxonomists for standard genome sequencing and annotation.</title>
        <authorList>
            <consortium name="The Broad Institute Genomics Platform"/>
            <consortium name="The Broad Institute Genome Sequencing Center for Infectious Disease"/>
            <person name="Wu L."/>
            <person name="Ma J."/>
        </authorList>
    </citation>
    <scope>NUCLEOTIDE SEQUENCE [LARGE SCALE GENOMIC DNA]</scope>
    <source>
        <strain evidence="4">CCUG 63418</strain>
    </source>
</reference>